<dbReference type="Pfam" id="PF12762">
    <property type="entry name" value="DDE_Tnp_IS1595"/>
    <property type="match status" value="1"/>
</dbReference>
<feature type="domain" description="ISXO2-like transposase" evidence="1">
    <location>
        <begin position="17"/>
        <end position="110"/>
    </location>
</feature>
<proteinExistence type="predicted"/>
<dbReference type="InterPro" id="IPR024445">
    <property type="entry name" value="Tnp_ISXO2-like"/>
</dbReference>
<evidence type="ECO:0000259" key="1">
    <source>
        <dbReference type="Pfam" id="PF12762"/>
    </source>
</evidence>
<dbReference type="EMBL" id="PXYY01000015">
    <property type="protein sequence ID" value="PSJ80812.1"/>
    <property type="molecule type" value="Genomic_DNA"/>
</dbReference>
<comment type="caution">
    <text evidence="2">The sequence shown here is derived from an EMBL/GenBank/DDBJ whole genome shotgun (WGS) entry which is preliminary data.</text>
</comment>
<protein>
    <recommendedName>
        <fullName evidence="1">ISXO2-like transposase domain-containing protein</fullName>
    </recommendedName>
</protein>
<dbReference type="OrthoDB" id="8601427at2"/>
<reference evidence="2 3" key="1">
    <citation type="submission" date="2018-03" db="EMBL/GenBank/DDBJ databases">
        <title>Neisseria weixii sp. nov., isolated from the intestinal contents of Tibetan Plateau pika (Ochotona curzoniae) in Yushu, Qinghai Province, China.</title>
        <authorList>
            <person name="Gui Z."/>
        </authorList>
    </citation>
    <scope>NUCLEOTIDE SEQUENCE [LARGE SCALE GENOMIC DNA]</scope>
    <source>
        <strain evidence="2 3">ATCC 51483</strain>
    </source>
</reference>
<sequence length="117" mass="13613">MSPCIRAFLLENLLSDNASKAPLTKVIRGHISADGEIDTDDRKAYGGFVDMGYEKHCRVHHNADELARRKQHINGIRFFRSYVKEHLSKFHSISKDLCYLYLKEKECRFNHSHEHLG</sequence>
<dbReference type="Proteomes" id="UP000241868">
    <property type="component" value="Unassembled WGS sequence"/>
</dbReference>
<gene>
    <name evidence="2" type="ORF">C7N83_04115</name>
</gene>
<evidence type="ECO:0000313" key="3">
    <source>
        <dbReference type="Proteomes" id="UP000241868"/>
    </source>
</evidence>
<organism evidence="2 3">
    <name type="scientific">Neisseria iguanae</name>
    <dbReference type="NCBI Taxonomy" id="90242"/>
    <lineage>
        <taxon>Bacteria</taxon>
        <taxon>Pseudomonadati</taxon>
        <taxon>Pseudomonadota</taxon>
        <taxon>Betaproteobacteria</taxon>
        <taxon>Neisseriales</taxon>
        <taxon>Neisseriaceae</taxon>
        <taxon>Neisseria</taxon>
    </lineage>
</organism>
<name>A0A2P7U1F2_9NEIS</name>
<evidence type="ECO:0000313" key="2">
    <source>
        <dbReference type="EMBL" id="PSJ80812.1"/>
    </source>
</evidence>
<dbReference type="AlphaFoldDB" id="A0A2P7U1F2"/>
<accession>A0A2P7U1F2</accession>
<keyword evidence="3" id="KW-1185">Reference proteome</keyword>